<organism evidence="1 2">
    <name type="scientific">Dyadobacter fermentans</name>
    <dbReference type="NCBI Taxonomy" id="94254"/>
    <lineage>
        <taxon>Bacteria</taxon>
        <taxon>Pseudomonadati</taxon>
        <taxon>Bacteroidota</taxon>
        <taxon>Cytophagia</taxon>
        <taxon>Cytophagales</taxon>
        <taxon>Spirosomataceae</taxon>
        <taxon>Dyadobacter</taxon>
    </lineage>
</organism>
<protein>
    <submittedName>
        <fullName evidence="1">Uncharacterized protein</fullName>
    </submittedName>
</protein>
<dbReference type="Proteomes" id="UP001264980">
    <property type="component" value="Unassembled WGS sequence"/>
</dbReference>
<comment type="caution">
    <text evidence="1">The sequence shown here is derived from an EMBL/GenBank/DDBJ whole genome shotgun (WGS) entry which is preliminary data.</text>
</comment>
<dbReference type="EMBL" id="JAVDTI010000003">
    <property type="protein sequence ID" value="MDR6806822.1"/>
    <property type="molecule type" value="Genomic_DNA"/>
</dbReference>
<evidence type="ECO:0000313" key="1">
    <source>
        <dbReference type="EMBL" id="MDR6806822.1"/>
    </source>
</evidence>
<evidence type="ECO:0000313" key="2">
    <source>
        <dbReference type="Proteomes" id="UP001264980"/>
    </source>
</evidence>
<name>A0ABU1R0N6_9BACT</name>
<reference evidence="1 2" key="1">
    <citation type="submission" date="2023-07" db="EMBL/GenBank/DDBJ databases">
        <title>Sorghum-associated microbial communities from plants grown in Nebraska, USA.</title>
        <authorList>
            <person name="Schachtman D."/>
        </authorList>
    </citation>
    <scope>NUCLEOTIDE SEQUENCE [LARGE SCALE GENOMIC DNA]</scope>
    <source>
        <strain evidence="1 2">BE57</strain>
    </source>
</reference>
<gene>
    <name evidence="1" type="ORF">J2W84_003870</name>
</gene>
<keyword evidence="2" id="KW-1185">Reference proteome</keyword>
<accession>A0ABU1R0N6</accession>
<sequence>MPQGLSTPVACRIIDMEEGYIFRMHACLAGKSFRIISPGITGRRLYYSTLEKPLSVVSYQVCYAPLDVSIPD</sequence>
<proteinExistence type="predicted"/>